<keyword evidence="4" id="KW-0378">Hydrolase</keyword>
<accession>A0A4Y7KUR9</accession>
<evidence type="ECO:0000313" key="6">
    <source>
        <dbReference type="EMBL" id="RZC77084.1"/>
    </source>
</evidence>
<proteinExistence type="inferred from homology"/>
<dbReference type="Proteomes" id="UP000316621">
    <property type="component" value="Chromosome 9"/>
</dbReference>
<dbReference type="GO" id="GO:0006508">
    <property type="term" value="P:proteolysis"/>
    <property type="evidence" value="ECO:0007669"/>
    <property type="project" value="UniProtKB-KW"/>
</dbReference>
<sequence length="504" mass="56534">MLRFITTNTERNPVLLCLSLWVLFLSICISGTTPRLGAIGRKYGRSAMYSDDYKTFFYTQTLDHFNYRPESYETFQQKYVINFKYWGGATVSAPIFVSLGAEASIDGDVAGIGFLSDNAPQFKALIVFIEHRYYGESIPFGSREEAFRNASTLGYFSSSQALADYAEVITSLKKNLSADYSPVIVIGASYGGMLASWFRLKYPHIAHGALASSAPVLYFDDVAPEYGYLSIVSKDYRETSKSCYDVIKQSWSVIDSVASDENGLAILSEKFKTCSPLNESSELKDYLGSIYTESAQYDAPPKYPVTLICNAIDGAPRGSDILSRVQSGVAAYKGKRNCYDMGEFTGTAETDQGWRWQTCSEMVMPIGDDGKDTMFQASPFDLKNFSRSCRSRYNVEPRPHWILNEFGGKDIKLVLRQFASNIIYSNGLRDPYSSGGVLESISDNVVAITTDKGSHCLDVLHKSWDDPKWLVEQREAEIQIIKTWIDEYNVLRMIQTSKAHRLAR</sequence>
<dbReference type="Gene3D" id="1.20.120.980">
    <property type="entry name" value="Serine carboxypeptidase S28, SKS domain"/>
    <property type="match status" value="1"/>
</dbReference>
<comment type="similarity">
    <text evidence="1">Belongs to the peptidase S28 family.</text>
</comment>
<dbReference type="Pfam" id="PF05577">
    <property type="entry name" value="Peptidase_S28"/>
    <property type="match status" value="1"/>
</dbReference>
<gene>
    <name evidence="6" type="ORF">C5167_001306</name>
</gene>
<dbReference type="AlphaFoldDB" id="A0A4Y7KUR9"/>
<dbReference type="InterPro" id="IPR042269">
    <property type="entry name" value="Ser_carbopepase_S28_SKS"/>
</dbReference>
<evidence type="ECO:0000256" key="4">
    <source>
        <dbReference type="ARBA" id="ARBA00022801"/>
    </source>
</evidence>
<dbReference type="Gramene" id="RZC77084">
    <property type="protein sequence ID" value="RZC77084"/>
    <property type="gene ID" value="C5167_001306"/>
</dbReference>
<keyword evidence="5" id="KW-0325">Glycoprotein</keyword>
<evidence type="ECO:0000313" key="7">
    <source>
        <dbReference type="Proteomes" id="UP000316621"/>
    </source>
</evidence>
<dbReference type="OMA" id="GWITTYY"/>
<dbReference type="PANTHER" id="PTHR11010">
    <property type="entry name" value="PROTEASE S28 PRO-X CARBOXYPEPTIDASE-RELATED"/>
    <property type="match status" value="1"/>
</dbReference>
<dbReference type="EMBL" id="CM010723">
    <property type="protein sequence ID" value="RZC77084.1"/>
    <property type="molecule type" value="Genomic_DNA"/>
</dbReference>
<dbReference type="InterPro" id="IPR029058">
    <property type="entry name" value="AB_hydrolase_fold"/>
</dbReference>
<evidence type="ECO:0000256" key="3">
    <source>
        <dbReference type="ARBA" id="ARBA00022729"/>
    </source>
</evidence>
<keyword evidence="3" id="KW-0732">Signal</keyword>
<protein>
    <recommendedName>
        <fullName evidence="8">Lysosomal Pro-X carboxypeptidase</fullName>
    </recommendedName>
</protein>
<dbReference type="Gene3D" id="3.40.50.1820">
    <property type="entry name" value="alpha/beta hydrolase"/>
    <property type="match status" value="1"/>
</dbReference>
<dbReference type="FunFam" id="1.20.120.980:FF:000006">
    <property type="entry name" value="Serine carboxypeptidase S28 family protein"/>
    <property type="match status" value="1"/>
</dbReference>
<keyword evidence="7" id="KW-1185">Reference proteome</keyword>
<dbReference type="OrthoDB" id="2130629at2759"/>
<dbReference type="InterPro" id="IPR008758">
    <property type="entry name" value="Peptidase_S28"/>
</dbReference>
<dbReference type="SUPFAM" id="SSF53474">
    <property type="entry name" value="alpha/beta-Hydrolases"/>
    <property type="match status" value="1"/>
</dbReference>
<evidence type="ECO:0000256" key="2">
    <source>
        <dbReference type="ARBA" id="ARBA00022670"/>
    </source>
</evidence>
<keyword evidence="2" id="KW-0645">Protease</keyword>
<evidence type="ECO:0008006" key="8">
    <source>
        <dbReference type="Google" id="ProtNLM"/>
    </source>
</evidence>
<dbReference type="GO" id="GO:0008239">
    <property type="term" value="F:dipeptidyl-peptidase activity"/>
    <property type="evidence" value="ECO:0007669"/>
    <property type="project" value="TreeGrafter"/>
</dbReference>
<organism evidence="6 7">
    <name type="scientific">Papaver somniferum</name>
    <name type="common">Opium poppy</name>
    <dbReference type="NCBI Taxonomy" id="3469"/>
    <lineage>
        <taxon>Eukaryota</taxon>
        <taxon>Viridiplantae</taxon>
        <taxon>Streptophyta</taxon>
        <taxon>Embryophyta</taxon>
        <taxon>Tracheophyta</taxon>
        <taxon>Spermatophyta</taxon>
        <taxon>Magnoliopsida</taxon>
        <taxon>Ranunculales</taxon>
        <taxon>Papaveraceae</taxon>
        <taxon>Papaveroideae</taxon>
        <taxon>Papaver</taxon>
    </lineage>
</organism>
<evidence type="ECO:0000256" key="5">
    <source>
        <dbReference type="ARBA" id="ARBA00023180"/>
    </source>
</evidence>
<evidence type="ECO:0000256" key="1">
    <source>
        <dbReference type="ARBA" id="ARBA00011079"/>
    </source>
</evidence>
<reference evidence="6 7" key="1">
    <citation type="journal article" date="2018" name="Science">
        <title>The opium poppy genome and morphinan production.</title>
        <authorList>
            <person name="Guo L."/>
            <person name="Winzer T."/>
            <person name="Yang X."/>
            <person name="Li Y."/>
            <person name="Ning Z."/>
            <person name="He Z."/>
            <person name="Teodor R."/>
            <person name="Lu Y."/>
            <person name="Bowser T.A."/>
            <person name="Graham I.A."/>
            <person name="Ye K."/>
        </authorList>
    </citation>
    <scope>NUCLEOTIDE SEQUENCE [LARGE SCALE GENOMIC DNA]</scope>
    <source>
        <strain evidence="7">cv. HN1</strain>
        <tissue evidence="6">Leaves</tissue>
    </source>
</reference>
<name>A0A4Y7KUR9_PAPSO</name>
<dbReference type="PANTHER" id="PTHR11010:SF96">
    <property type="entry name" value="LYSOSOMAL PRO-X CARBOXYPEPTIDASE-LIKE ISOFORM X1"/>
    <property type="match status" value="1"/>
</dbReference>
<dbReference type="GO" id="GO:0070008">
    <property type="term" value="F:serine-type exopeptidase activity"/>
    <property type="evidence" value="ECO:0007669"/>
    <property type="project" value="InterPro"/>
</dbReference>